<feature type="transmembrane region" description="Helical" evidence="3">
    <location>
        <begin position="245"/>
        <end position="266"/>
    </location>
</feature>
<evidence type="ECO:0000256" key="1">
    <source>
        <dbReference type="PROSITE-ProRule" id="PRU00152"/>
    </source>
</evidence>
<dbReference type="SUPFAM" id="SSF49723">
    <property type="entry name" value="Lipase/lipooxygenase domain (PLAT/LH2 domain)"/>
    <property type="match status" value="1"/>
</dbReference>
<sequence>MDIVDDVTVQWFIAGSCIFGVITALSIYVCMARRYKKNFWHHGVRLPSQPEKTFWYLVTMSIGCRPFGGHEGDVYMRLIGSRGESNTFLFNAEIHSRLHEAGCQMYLYASAWPLGEINYIIVACGAAERKKRWFLSSVHVKHLSEDKSKENVWYFPYHEWIEVFLDPVKVTLCVVDPEHDLNRRLLLGWLARGVSDFHLWLSMFGPLKYTRFRRSERWACVGSHFVTSIVSCILFNWFISDMGAFVLGVYASAGAAVPIYLCEWLLRQTERHPKIVIEDLLWYKGSGKCNYTPIAYNQYMLPASNDCDISTITCPKCEEDDEQRLQDFEDYHGILRNDRVFWKWLTKGSGITLTPSTTLVSTLSNMDSFFTGSDASRYLEPQGPIEEDKVSQFVETQAIKEDESRSQWSQRSQRSQSSQRSQNSQFYDTPGVQDDDEVSEYFDIEDVESQKEKKKRKPLFSKKIANKFFGKMKGAARFVKNKAENLVKGGNDLVKRTLLRGRDDEDLDREGALASDAEDEISYNSQLQESLHESIIEATNLDEINILEGEMLDFPEDWLNYIKLGPPFVVDPTTVWNVDSQYSISSLGMDGMNFGNFVLLESMPVADFDLLRHGKRPLLHPGGDTNFDDIFRHRTLVGKVSEIKLPPNAENLSLEEGQLISMVYFDLITNSKQWVKPGYPDQAYITPDGDSYVRPATDWMKLDISSKKDFEDWNTIDFRGELSAVSL</sequence>
<dbReference type="InterPro" id="IPR051223">
    <property type="entry name" value="Polycystin"/>
</dbReference>
<dbReference type="Gene3D" id="2.60.60.20">
    <property type="entry name" value="PLAT/LH2 domain"/>
    <property type="match status" value="1"/>
</dbReference>
<reference evidence="5 6" key="1">
    <citation type="submission" date="2024-02" db="EMBL/GenBank/DDBJ databases">
        <authorList>
            <person name="Daric V."/>
            <person name="Darras S."/>
        </authorList>
    </citation>
    <scope>NUCLEOTIDE SEQUENCE [LARGE SCALE GENOMIC DNA]</scope>
</reference>
<feature type="compositionally biased region" description="Low complexity" evidence="2">
    <location>
        <begin position="406"/>
        <end position="425"/>
    </location>
</feature>
<dbReference type="InterPro" id="IPR036392">
    <property type="entry name" value="PLAT/LH2_dom_sf"/>
</dbReference>
<proteinExistence type="predicted"/>
<evidence type="ECO:0000313" key="5">
    <source>
        <dbReference type="EMBL" id="CAK8684640.1"/>
    </source>
</evidence>
<dbReference type="Proteomes" id="UP001642483">
    <property type="component" value="Unassembled WGS sequence"/>
</dbReference>
<name>A0ABP0FZI4_CLALP</name>
<feature type="transmembrane region" description="Helical" evidence="3">
    <location>
        <begin position="218"/>
        <end position="239"/>
    </location>
</feature>
<comment type="caution">
    <text evidence="1">Lacks conserved residue(s) required for the propagation of feature annotation.</text>
</comment>
<dbReference type="Pfam" id="PF01477">
    <property type="entry name" value="PLAT"/>
    <property type="match status" value="1"/>
</dbReference>
<accession>A0ABP0FZI4</accession>
<dbReference type="PANTHER" id="PTHR10877">
    <property type="entry name" value="POLYCYSTIN FAMILY MEMBER"/>
    <property type="match status" value="1"/>
</dbReference>
<keyword evidence="6" id="KW-1185">Reference proteome</keyword>
<evidence type="ECO:0000313" key="6">
    <source>
        <dbReference type="Proteomes" id="UP001642483"/>
    </source>
</evidence>
<evidence type="ECO:0000256" key="3">
    <source>
        <dbReference type="SAM" id="Phobius"/>
    </source>
</evidence>
<dbReference type="InterPro" id="IPR001024">
    <property type="entry name" value="PLAT/LH2_dom"/>
</dbReference>
<comment type="caution">
    <text evidence="5">The sequence shown here is derived from an EMBL/GenBank/DDBJ whole genome shotgun (WGS) entry which is preliminary data.</text>
</comment>
<feature type="region of interest" description="Disordered" evidence="2">
    <location>
        <begin position="400"/>
        <end position="434"/>
    </location>
</feature>
<evidence type="ECO:0000256" key="2">
    <source>
        <dbReference type="SAM" id="MobiDB-lite"/>
    </source>
</evidence>
<keyword evidence="3" id="KW-1133">Transmembrane helix</keyword>
<gene>
    <name evidence="5" type="ORF">CVLEPA_LOCUS15621</name>
</gene>
<dbReference type="PROSITE" id="PS50095">
    <property type="entry name" value="PLAT"/>
    <property type="match status" value="1"/>
</dbReference>
<keyword evidence="3" id="KW-0812">Transmembrane</keyword>
<feature type="domain" description="PLAT" evidence="4">
    <location>
        <begin position="54"/>
        <end position="175"/>
    </location>
</feature>
<dbReference type="PANTHER" id="PTHR10877:SF183">
    <property type="entry name" value="AT14535P-RELATED"/>
    <property type="match status" value="1"/>
</dbReference>
<organism evidence="5 6">
    <name type="scientific">Clavelina lepadiformis</name>
    <name type="common">Light-bulb sea squirt</name>
    <name type="synonym">Ascidia lepadiformis</name>
    <dbReference type="NCBI Taxonomy" id="159417"/>
    <lineage>
        <taxon>Eukaryota</taxon>
        <taxon>Metazoa</taxon>
        <taxon>Chordata</taxon>
        <taxon>Tunicata</taxon>
        <taxon>Ascidiacea</taxon>
        <taxon>Aplousobranchia</taxon>
        <taxon>Clavelinidae</taxon>
        <taxon>Clavelina</taxon>
    </lineage>
</organism>
<evidence type="ECO:0000259" key="4">
    <source>
        <dbReference type="PROSITE" id="PS50095"/>
    </source>
</evidence>
<feature type="transmembrane region" description="Helical" evidence="3">
    <location>
        <begin position="12"/>
        <end position="31"/>
    </location>
</feature>
<protein>
    <recommendedName>
        <fullName evidence="4">PLAT domain-containing protein</fullName>
    </recommendedName>
</protein>
<dbReference type="EMBL" id="CAWYQH010000098">
    <property type="protein sequence ID" value="CAK8684640.1"/>
    <property type="molecule type" value="Genomic_DNA"/>
</dbReference>
<keyword evidence="3" id="KW-0472">Membrane</keyword>